<dbReference type="Proteomes" id="UP000822688">
    <property type="component" value="Chromosome V"/>
</dbReference>
<comment type="caution">
    <text evidence="2">The sequence shown here is derived from an EMBL/GenBank/DDBJ whole genome shotgun (WGS) entry which is preliminary data.</text>
</comment>
<dbReference type="AlphaFoldDB" id="A0A8T0HQ34"/>
<protein>
    <submittedName>
        <fullName evidence="2">Uncharacterized protein</fullName>
    </submittedName>
</protein>
<proteinExistence type="predicted"/>
<feature type="region of interest" description="Disordered" evidence="1">
    <location>
        <begin position="83"/>
        <end position="108"/>
    </location>
</feature>
<evidence type="ECO:0000313" key="2">
    <source>
        <dbReference type="EMBL" id="KAG0573014.1"/>
    </source>
</evidence>
<accession>A0A8T0HQ34</accession>
<feature type="compositionally biased region" description="Low complexity" evidence="1">
    <location>
        <begin position="97"/>
        <end position="108"/>
    </location>
</feature>
<organism evidence="2 3">
    <name type="scientific">Ceratodon purpureus</name>
    <name type="common">Fire moss</name>
    <name type="synonym">Dicranum purpureum</name>
    <dbReference type="NCBI Taxonomy" id="3225"/>
    <lineage>
        <taxon>Eukaryota</taxon>
        <taxon>Viridiplantae</taxon>
        <taxon>Streptophyta</taxon>
        <taxon>Embryophyta</taxon>
        <taxon>Bryophyta</taxon>
        <taxon>Bryophytina</taxon>
        <taxon>Bryopsida</taxon>
        <taxon>Dicranidae</taxon>
        <taxon>Pseudoditrichales</taxon>
        <taxon>Ditrichaceae</taxon>
        <taxon>Ceratodon</taxon>
    </lineage>
</organism>
<evidence type="ECO:0000256" key="1">
    <source>
        <dbReference type="SAM" id="MobiDB-lite"/>
    </source>
</evidence>
<keyword evidence="3" id="KW-1185">Reference proteome</keyword>
<name>A0A8T0HQ34_CERPU</name>
<dbReference type="EMBL" id="CM026426">
    <property type="protein sequence ID" value="KAG0573014.1"/>
    <property type="molecule type" value="Genomic_DNA"/>
</dbReference>
<gene>
    <name evidence="2" type="ORF">KC19_VG141000</name>
</gene>
<sequence length="108" mass="12296">MIPMNPLHPLPLCLLEVIPKITRSRHPPTVVLMVMEVRIQKVLMKWVMNPLCPSILSVTIHRSTTRLLRRPPAKTVHTIRSPLGRRRASPGRKVEQTRLLSVTTLSSL</sequence>
<reference evidence="2" key="1">
    <citation type="submission" date="2020-06" db="EMBL/GenBank/DDBJ databases">
        <title>WGS assembly of Ceratodon purpureus strain R40.</title>
        <authorList>
            <person name="Carey S.B."/>
            <person name="Jenkins J."/>
            <person name="Shu S."/>
            <person name="Lovell J.T."/>
            <person name="Sreedasyam A."/>
            <person name="Maumus F."/>
            <person name="Tiley G.P."/>
            <person name="Fernandez-Pozo N."/>
            <person name="Barry K."/>
            <person name="Chen C."/>
            <person name="Wang M."/>
            <person name="Lipzen A."/>
            <person name="Daum C."/>
            <person name="Saski C.A."/>
            <person name="Payton A.C."/>
            <person name="Mcbreen J.C."/>
            <person name="Conrad R.E."/>
            <person name="Kollar L.M."/>
            <person name="Olsson S."/>
            <person name="Huttunen S."/>
            <person name="Landis J.B."/>
            <person name="Wickett N.J."/>
            <person name="Johnson M.G."/>
            <person name="Rensing S.A."/>
            <person name="Grimwood J."/>
            <person name="Schmutz J."/>
            <person name="Mcdaniel S.F."/>
        </authorList>
    </citation>
    <scope>NUCLEOTIDE SEQUENCE</scope>
    <source>
        <strain evidence="2">R40</strain>
    </source>
</reference>
<evidence type="ECO:0000313" key="3">
    <source>
        <dbReference type="Proteomes" id="UP000822688"/>
    </source>
</evidence>